<sequence>ELDGGPGQGLRIRVSNPVSWGVPVNSGGGLGLVGLAERTRMAGGTLDHAVRQGRFVLDVRLPWEA</sequence>
<dbReference type="Gene3D" id="3.30.565.10">
    <property type="entry name" value="Histidine kinase-like ATPase, C-terminal domain"/>
    <property type="match status" value="1"/>
</dbReference>
<dbReference type="EMBL" id="JBHTHX010003445">
    <property type="protein sequence ID" value="MFD0891747.1"/>
    <property type="molecule type" value="Genomic_DNA"/>
</dbReference>
<keyword evidence="2" id="KW-1185">Reference proteome</keyword>
<evidence type="ECO:0000313" key="2">
    <source>
        <dbReference type="Proteomes" id="UP001597024"/>
    </source>
</evidence>
<evidence type="ECO:0000313" key="1">
    <source>
        <dbReference type="EMBL" id="MFD0891747.1"/>
    </source>
</evidence>
<keyword evidence="1" id="KW-0808">Transferase</keyword>
<dbReference type="InterPro" id="IPR036890">
    <property type="entry name" value="HATPase_C_sf"/>
</dbReference>
<comment type="caution">
    <text evidence="1">The sequence shown here is derived from an EMBL/GenBank/DDBJ whole genome shotgun (WGS) entry which is preliminary data.</text>
</comment>
<name>A0ABW3E8G3_9ACTN</name>
<keyword evidence="1" id="KW-0418">Kinase</keyword>
<protein>
    <submittedName>
        <fullName evidence="1">Sensor histidine kinase</fullName>
    </submittedName>
</protein>
<organism evidence="1 2">
    <name type="scientific">Streptosporangium algeriense</name>
    <dbReference type="NCBI Taxonomy" id="1682748"/>
    <lineage>
        <taxon>Bacteria</taxon>
        <taxon>Bacillati</taxon>
        <taxon>Actinomycetota</taxon>
        <taxon>Actinomycetes</taxon>
        <taxon>Streptosporangiales</taxon>
        <taxon>Streptosporangiaceae</taxon>
        <taxon>Streptosporangium</taxon>
    </lineage>
</organism>
<dbReference type="GO" id="GO:0016301">
    <property type="term" value="F:kinase activity"/>
    <property type="evidence" value="ECO:0007669"/>
    <property type="project" value="UniProtKB-KW"/>
</dbReference>
<gene>
    <name evidence="1" type="ORF">ACFQ08_44960</name>
</gene>
<proteinExistence type="predicted"/>
<feature type="non-terminal residue" evidence="1">
    <location>
        <position position="1"/>
    </location>
</feature>
<reference evidence="2" key="1">
    <citation type="journal article" date="2019" name="Int. J. Syst. Evol. Microbiol.">
        <title>The Global Catalogue of Microorganisms (GCM) 10K type strain sequencing project: providing services to taxonomists for standard genome sequencing and annotation.</title>
        <authorList>
            <consortium name="The Broad Institute Genomics Platform"/>
            <consortium name="The Broad Institute Genome Sequencing Center for Infectious Disease"/>
            <person name="Wu L."/>
            <person name="Ma J."/>
        </authorList>
    </citation>
    <scope>NUCLEOTIDE SEQUENCE [LARGE SCALE GENOMIC DNA]</scope>
    <source>
        <strain evidence="2">CCUG 62974</strain>
    </source>
</reference>
<accession>A0ABW3E8G3</accession>
<dbReference type="Proteomes" id="UP001597024">
    <property type="component" value="Unassembled WGS sequence"/>
</dbReference>